<feature type="region of interest" description="Disordered" evidence="1">
    <location>
        <begin position="148"/>
        <end position="182"/>
    </location>
</feature>
<dbReference type="EMBL" id="BMQC01000007">
    <property type="protein sequence ID" value="GGK30730.1"/>
    <property type="molecule type" value="Genomic_DNA"/>
</dbReference>
<feature type="compositionally biased region" description="Basic and acidic residues" evidence="1">
    <location>
        <begin position="148"/>
        <end position="157"/>
    </location>
</feature>
<reference evidence="3" key="1">
    <citation type="journal article" date="2014" name="Int. J. Syst. Evol. Microbiol.">
        <title>Complete genome sequence of Corynebacterium casei LMG S-19264T (=DSM 44701T), isolated from a smear-ripened cheese.</title>
        <authorList>
            <consortium name="US DOE Joint Genome Institute (JGI-PGF)"/>
            <person name="Walter F."/>
            <person name="Albersmeier A."/>
            <person name="Kalinowski J."/>
            <person name="Ruckert C."/>
        </authorList>
    </citation>
    <scope>NUCLEOTIDE SEQUENCE</scope>
    <source>
        <strain evidence="3">JCM 3091</strain>
    </source>
</reference>
<evidence type="ECO:0000256" key="2">
    <source>
        <dbReference type="SAM" id="Phobius"/>
    </source>
</evidence>
<feature type="transmembrane region" description="Helical" evidence="2">
    <location>
        <begin position="108"/>
        <end position="132"/>
    </location>
</feature>
<reference evidence="3" key="2">
    <citation type="submission" date="2020-09" db="EMBL/GenBank/DDBJ databases">
        <authorList>
            <person name="Sun Q."/>
            <person name="Ohkuma M."/>
        </authorList>
    </citation>
    <scope>NUCLEOTIDE SEQUENCE</scope>
    <source>
        <strain evidence="3">JCM 3091</strain>
    </source>
</reference>
<gene>
    <name evidence="3" type="ORF">GCM10010124_24310</name>
</gene>
<name>A0A8J3BLY0_9ACTN</name>
<dbReference type="AlphaFoldDB" id="A0A8J3BLY0"/>
<protein>
    <recommendedName>
        <fullName evidence="5">DUF4383 domain-containing protein</fullName>
    </recommendedName>
</protein>
<keyword evidence="2" id="KW-0472">Membrane</keyword>
<accession>A0A8J3BLY0</accession>
<comment type="caution">
    <text evidence="3">The sequence shown here is derived from an EMBL/GenBank/DDBJ whole genome shotgun (WGS) entry which is preliminary data.</text>
</comment>
<keyword evidence="4" id="KW-1185">Reference proteome</keyword>
<evidence type="ECO:0000313" key="3">
    <source>
        <dbReference type="EMBL" id="GGK30730.1"/>
    </source>
</evidence>
<organism evidence="3 4">
    <name type="scientific">Pilimelia terevasa</name>
    <dbReference type="NCBI Taxonomy" id="53372"/>
    <lineage>
        <taxon>Bacteria</taxon>
        <taxon>Bacillati</taxon>
        <taxon>Actinomycetota</taxon>
        <taxon>Actinomycetes</taxon>
        <taxon>Micromonosporales</taxon>
        <taxon>Micromonosporaceae</taxon>
        <taxon>Pilimelia</taxon>
    </lineage>
</organism>
<dbReference type="RefSeq" id="WP_189114374.1">
    <property type="nucleotide sequence ID" value="NZ_BMQC01000007.1"/>
</dbReference>
<feature type="transmembrane region" description="Helical" evidence="2">
    <location>
        <begin position="57"/>
        <end position="75"/>
    </location>
</feature>
<keyword evidence="2" id="KW-0812">Transmembrane</keyword>
<proteinExistence type="predicted"/>
<feature type="compositionally biased region" description="Basic and acidic residues" evidence="1">
    <location>
        <begin position="165"/>
        <end position="182"/>
    </location>
</feature>
<sequence length="182" mass="19350">MLHMPINHPLSPLFRTVAGLVGGYVFAFGTVGVLMSWGTPFFGREDIWALGLRTNPAFAVLSLFVGAVVLAGAVLGGQFAHWVNLAGGAVFLVAGVAMLGFMQTSANLLNFSVGTCVVSYLVGMAMLLAGLYDRVGSPTEAAAEEAFRQRRGMDHSVHPWTTGEYPHRPTDGARPDGSHRFA</sequence>
<feature type="transmembrane region" description="Helical" evidence="2">
    <location>
        <begin position="82"/>
        <end position="102"/>
    </location>
</feature>
<evidence type="ECO:0000256" key="1">
    <source>
        <dbReference type="SAM" id="MobiDB-lite"/>
    </source>
</evidence>
<feature type="transmembrane region" description="Helical" evidence="2">
    <location>
        <begin position="12"/>
        <end position="37"/>
    </location>
</feature>
<evidence type="ECO:0008006" key="5">
    <source>
        <dbReference type="Google" id="ProtNLM"/>
    </source>
</evidence>
<dbReference type="Proteomes" id="UP000662200">
    <property type="component" value="Unassembled WGS sequence"/>
</dbReference>
<evidence type="ECO:0000313" key="4">
    <source>
        <dbReference type="Proteomes" id="UP000662200"/>
    </source>
</evidence>
<keyword evidence="2" id="KW-1133">Transmembrane helix</keyword>